<reference evidence="2" key="1">
    <citation type="submission" date="2020-02" db="EMBL/GenBank/DDBJ databases">
        <authorList>
            <person name="Meier V. D."/>
        </authorList>
    </citation>
    <scope>NUCLEOTIDE SEQUENCE</scope>
    <source>
        <strain evidence="2">AVDCRST_MAG55</strain>
    </source>
</reference>
<feature type="non-terminal residue" evidence="2">
    <location>
        <position position="86"/>
    </location>
</feature>
<name>A0A6J4NXK3_9ACTN</name>
<dbReference type="AlphaFoldDB" id="A0A6J4NXK3"/>
<gene>
    <name evidence="2" type="ORF">AVDCRST_MAG55-604</name>
</gene>
<accession>A0A6J4NXK3</accession>
<sequence>APPGAGHIIPAPEGDSPLGRPDPPRPLRAGGPRRPQSHRPARPRPGSPSRRVRPGLCLQGPHPSRKTCPTVQPVGPRVRPRRSAGL</sequence>
<proteinExistence type="predicted"/>
<feature type="non-terminal residue" evidence="2">
    <location>
        <position position="1"/>
    </location>
</feature>
<evidence type="ECO:0000313" key="2">
    <source>
        <dbReference type="EMBL" id="CAA9400306.1"/>
    </source>
</evidence>
<organism evidence="2">
    <name type="scientific">uncultured Rubrobacteraceae bacterium</name>
    <dbReference type="NCBI Taxonomy" id="349277"/>
    <lineage>
        <taxon>Bacteria</taxon>
        <taxon>Bacillati</taxon>
        <taxon>Actinomycetota</taxon>
        <taxon>Rubrobacteria</taxon>
        <taxon>Rubrobacterales</taxon>
        <taxon>Rubrobacteraceae</taxon>
        <taxon>environmental samples</taxon>
    </lineage>
</organism>
<feature type="compositionally biased region" description="Low complexity" evidence="1">
    <location>
        <begin position="1"/>
        <end position="12"/>
    </location>
</feature>
<feature type="region of interest" description="Disordered" evidence="1">
    <location>
        <begin position="1"/>
        <end position="86"/>
    </location>
</feature>
<evidence type="ECO:0000256" key="1">
    <source>
        <dbReference type="SAM" id="MobiDB-lite"/>
    </source>
</evidence>
<dbReference type="EMBL" id="CADCUZ010000027">
    <property type="protein sequence ID" value="CAA9400306.1"/>
    <property type="molecule type" value="Genomic_DNA"/>
</dbReference>
<protein>
    <submittedName>
        <fullName evidence="2">Uncharacterized protein</fullName>
    </submittedName>
</protein>